<proteinExistence type="predicted"/>
<dbReference type="RefSeq" id="WP_160223707.1">
    <property type="nucleotide sequence ID" value="NZ_CP029149.1"/>
</dbReference>
<dbReference type="AlphaFoldDB" id="A0A6P1QTT0"/>
<evidence type="ECO:0000313" key="1">
    <source>
        <dbReference type="EMBL" id="QHN64597.1"/>
    </source>
</evidence>
<dbReference type="Proteomes" id="UP000464318">
    <property type="component" value="Chromosome"/>
</dbReference>
<reference evidence="1 2" key="1">
    <citation type="submission" date="2018-04" db="EMBL/GenBank/DDBJ databases">
        <title>Characteristic and Complete Genome Sequencing of A Novel Member of Infective Endocarditis Causative Bacteria: Bergeyella cardium QL-PH.</title>
        <authorList>
            <person name="Pan H."/>
            <person name="Sun E."/>
            <person name="Zhang Y."/>
        </authorList>
    </citation>
    <scope>NUCLEOTIDE SEQUENCE [LARGE SCALE GENOMIC DNA]</scope>
    <source>
        <strain evidence="1 2">HPQL</strain>
    </source>
</reference>
<name>A0A6P1QTT0_9FLAO</name>
<sequence length="208" mass="24114">MKTAFLPIFLLFSAFTVAQKKDNCDNIINLYSDIFSIKKPPIESVKKCLSKYEKKIRIEVINNGEYNKFVQYLSLDFIKVNNNDFSPILKYSENTPEIIVDKTSDETNWKDGYGGNLYKHSIMVSQSYLSPEDNPNLLLKEVEIYETSAPILSSVFRVFTYRKDFDYSNPAHLNKTINIYADDKLILTKTYSQEEVEKTEGIILELKL</sequence>
<protein>
    <submittedName>
        <fullName evidence="1">Uncharacterized protein</fullName>
    </submittedName>
</protein>
<gene>
    <name evidence="1" type="ORF">DBX24_01155</name>
</gene>
<dbReference type="OrthoDB" id="1240384at2"/>
<accession>A0A6P1QTT0</accession>
<evidence type="ECO:0000313" key="2">
    <source>
        <dbReference type="Proteomes" id="UP000464318"/>
    </source>
</evidence>
<keyword evidence="2" id="KW-1185">Reference proteome</keyword>
<organism evidence="1 2">
    <name type="scientific">Bergeyella cardium</name>
    <dbReference type="NCBI Taxonomy" id="1585976"/>
    <lineage>
        <taxon>Bacteria</taxon>
        <taxon>Pseudomonadati</taxon>
        <taxon>Bacteroidota</taxon>
        <taxon>Flavobacteriia</taxon>
        <taxon>Flavobacteriales</taxon>
        <taxon>Weeksellaceae</taxon>
        <taxon>Bergeyella</taxon>
    </lineage>
</organism>
<dbReference type="KEGG" id="bcad:DBX24_01155"/>
<dbReference type="EMBL" id="CP029149">
    <property type="protein sequence ID" value="QHN64597.1"/>
    <property type="molecule type" value="Genomic_DNA"/>
</dbReference>